<organism evidence="1 2">
    <name type="scientific">Bradyrhizobium lablabi</name>
    <dbReference type="NCBI Taxonomy" id="722472"/>
    <lineage>
        <taxon>Bacteria</taxon>
        <taxon>Pseudomonadati</taxon>
        <taxon>Pseudomonadota</taxon>
        <taxon>Alphaproteobacteria</taxon>
        <taxon>Hyphomicrobiales</taxon>
        <taxon>Nitrobacteraceae</taxon>
        <taxon>Bradyrhizobium</taxon>
    </lineage>
</organism>
<reference evidence="1 2" key="1">
    <citation type="submission" date="2014-03" db="EMBL/GenBank/DDBJ databases">
        <title>Bradyrhizobium valentinum sp. nov., isolated from effective nodules of Lupinus mariae-josephae, a lupine endemic of basic-lime soils in Eastern Spain.</title>
        <authorList>
            <person name="Duran D."/>
            <person name="Rey L."/>
            <person name="Navarro A."/>
            <person name="Busquets A."/>
            <person name="Imperial J."/>
            <person name="Ruiz-Argueso T."/>
        </authorList>
    </citation>
    <scope>NUCLEOTIDE SEQUENCE [LARGE SCALE GENOMIC DNA]</scope>
    <source>
        <strain evidence="1 2">CCBAU 23086</strain>
    </source>
</reference>
<dbReference type="EMBL" id="LLYB01000085">
    <property type="protein sequence ID" value="KRR20851.1"/>
    <property type="molecule type" value="Genomic_DNA"/>
</dbReference>
<evidence type="ECO:0000313" key="1">
    <source>
        <dbReference type="EMBL" id="KRR20851.1"/>
    </source>
</evidence>
<protein>
    <submittedName>
        <fullName evidence="1">Uncharacterized protein</fullName>
    </submittedName>
</protein>
<proteinExistence type="predicted"/>
<sequence>MADPKATLTFKLDTPANRRWSGALPIEVRDEKLVLRARGVSDDSLEVPPGRYYVTATLPNGDQSTVDDVVVNPGESRQLNIACPDAAFPAKLETSNTLSDSLWEISRPVTQYFFRQSFAILRGNWLADRIPGTGSQVPLKREPTTRSSLDIPFSREAVWIEIERSNRYNYFAVPVDEGTSTTVKWSLDLDTDKLTLEFDLHHGELNSLLDFVENGKAAEARSISSTLVMRPDYYATKKQSPLREILGAYVLIRANQLEGLNEWTGNLVASHPWLPDALAVRIEYLARSGRHADALKLLLDIPKSGAPLFRSGIGYLADRAKTYARLASQGEASLKVPAAEMEKLERIAQVFGELVIALDMTLSTSALRHVPAFKSG</sequence>
<dbReference type="RefSeq" id="WP_057860287.1">
    <property type="nucleotide sequence ID" value="NZ_LLYB01000085.1"/>
</dbReference>
<name>A0A0R3MT79_9BRAD</name>
<accession>A0A0R3MT79</accession>
<comment type="caution">
    <text evidence="1">The sequence shown here is derived from an EMBL/GenBank/DDBJ whole genome shotgun (WGS) entry which is preliminary data.</text>
</comment>
<dbReference type="Proteomes" id="UP000051660">
    <property type="component" value="Unassembled WGS sequence"/>
</dbReference>
<dbReference type="OrthoDB" id="8186251at2"/>
<evidence type="ECO:0000313" key="2">
    <source>
        <dbReference type="Proteomes" id="UP000051660"/>
    </source>
</evidence>
<gene>
    <name evidence="1" type="ORF">CQ14_26515</name>
</gene>
<dbReference type="AlphaFoldDB" id="A0A0R3MT79"/>